<comment type="caution">
    <text evidence="1">The sequence shown here is derived from an EMBL/GenBank/DDBJ whole genome shotgun (WGS) entry which is preliminary data.</text>
</comment>
<keyword evidence="2" id="KW-1185">Reference proteome</keyword>
<reference evidence="1 2" key="1">
    <citation type="submission" date="2017-11" db="EMBL/GenBank/DDBJ databases">
        <title>Draft genome sequence of magnetotactic bacterium Magnetospirillum kuznetsovii LBB-42.</title>
        <authorList>
            <person name="Grouzdev D.S."/>
            <person name="Rysina M.S."/>
            <person name="Baslerov R.V."/>
            <person name="Koziaeva V."/>
        </authorList>
    </citation>
    <scope>NUCLEOTIDE SEQUENCE [LARGE SCALE GENOMIC DNA]</scope>
    <source>
        <strain evidence="1 2">LBB-42</strain>
    </source>
</reference>
<gene>
    <name evidence="1" type="ORF">CU669_20415</name>
</gene>
<protein>
    <submittedName>
        <fullName evidence="1">Uncharacterized protein</fullName>
    </submittedName>
</protein>
<dbReference type="Proteomes" id="UP000251075">
    <property type="component" value="Unassembled WGS sequence"/>
</dbReference>
<sequence length="110" mass="11703">MPDDAEFMAAQMVAHANGGRSTLTASTIRYAVRDAAIRAAAAFIPGDKIDPKSESLVTNYGRFSACHGDEATTMPKDYAGTINEQLFVIAKLGGIPSPRHVGRILQNLPS</sequence>
<accession>A0A364NSR8</accession>
<organism evidence="1 2">
    <name type="scientific">Paramagnetospirillum kuznetsovii</name>
    <dbReference type="NCBI Taxonomy" id="2053833"/>
    <lineage>
        <taxon>Bacteria</taxon>
        <taxon>Pseudomonadati</taxon>
        <taxon>Pseudomonadota</taxon>
        <taxon>Alphaproteobacteria</taxon>
        <taxon>Rhodospirillales</taxon>
        <taxon>Magnetospirillaceae</taxon>
        <taxon>Paramagnetospirillum</taxon>
    </lineage>
</organism>
<dbReference type="AlphaFoldDB" id="A0A364NSR8"/>
<dbReference type="EMBL" id="PGTO01000039">
    <property type="protein sequence ID" value="RAU20072.1"/>
    <property type="molecule type" value="Genomic_DNA"/>
</dbReference>
<evidence type="ECO:0000313" key="2">
    <source>
        <dbReference type="Proteomes" id="UP000251075"/>
    </source>
</evidence>
<evidence type="ECO:0000313" key="1">
    <source>
        <dbReference type="EMBL" id="RAU20072.1"/>
    </source>
</evidence>
<proteinExistence type="predicted"/>
<name>A0A364NSR8_9PROT</name>